<keyword evidence="7" id="KW-1185">Reference proteome</keyword>
<dbReference type="Gene3D" id="1.20.120.550">
    <property type="entry name" value="Membrane associated eicosanoid/glutathione metabolism-like domain"/>
    <property type="match status" value="1"/>
</dbReference>
<dbReference type="Proteomes" id="UP001385499">
    <property type="component" value="Unassembled WGS sequence"/>
</dbReference>
<keyword evidence="2 5" id="KW-0812">Transmembrane</keyword>
<feature type="transmembrane region" description="Helical" evidence="5">
    <location>
        <begin position="124"/>
        <end position="145"/>
    </location>
</feature>
<dbReference type="PANTHER" id="PTHR35371">
    <property type="entry name" value="INNER MEMBRANE PROTEIN"/>
    <property type="match status" value="1"/>
</dbReference>
<keyword evidence="3 5" id="KW-1133">Transmembrane helix</keyword>
<sequence length="146" mass="15653">MTSLFEAVPYLAAYRPSFAILALLVIVTIVQAILCVPLAFLKKEQTPGLPLKLDHSSLSFRVMRTYSNTVETLPIFGFALLAASAAGTSPALVNWLAGIYLAFRLLYWAVYYSGIGRASGGPRSMCFIGAMTANAVLAVAALITLF</sequence>
<dbReference type="RefSeq" id="WP_340272751.1">
    <property type="nucleotide sequence ID" value="NZ_JBAKIA010000002.1"/>
</dbReference>
<dbReference type="SUPFAM" id="SSF161084">
    <property type="entry name" value="MAPEG domain-like"/>
    <property type="match status" value="1"/>
</dbReference>
<comment type="subcellular location">
    <subcellularLocation>
        <location evidence="1">Membrane</location>
    </subcellularLocation>
</comment>
<evidence type="ECO:0000256" key="3">
    <source>
        <dbReference type="ARBA" id="ARBA00022989"/>
    </source>
</evidence>
<evidence type="ECO:0000256" key="1">
    <source>
        <dbReference type="ARBA" id="ARBA00004370"/>
    </source>
</evidence>
<keyword evidence="4 5" id="KW-0472">Membrane</keyword>
<evidence type="ECO:0000313" key="6">
    <source>
        <dbReference type="EMBL" id="MEJ8473192.1"/>
    </source>
</evidence>
<accession>A0ABU8TGB8</accession>
<evidence type="ECO:0000313" key="7">
    <source>
        <dbReference type="Proteomes" id="UP001385499"/>
    </source>
</evidence>
<dbReference type="PANTHER" id="PTHR35371:SF1">
    <property type="entry name" value="BLR7753 PROTEIN"/>
    <property type="match status" value="1"/>
</dbReference>
<reference evidence="6 7" key="1">
    <citation type="submission" date="2024-02" db="EMBL/GenBank/DDBJ databases">
        <title>Roseibium algae sp. nov., isolated from marine alga (Grateloupia sp.), showing potential in myo-inositol conversion.</title>
        <authorList>
            <person name="Wang Y."/>
        </authorList>
    </citation>
    <scope>NUCLEOTIDE SEQUENCE [LARGE SCALE GENOMIC DNA]</scope>
    <source>
        <strain evidence="6 7">H3510</strain>
    </source>
</reference>
<organism evidence="6 7">
    <name type="scientific">Roseibium algae</name>
    <dbReference type="NCBI Taxonomy" id="3123038"/>
    <lineage>
        <taxon>Bacteria</taxon>
        <taxon>Pseudomonadati</taxon>
        <taxon>Pseudomonadota</taxon>
        <taxon>Alphaproteobacteria</taxon>
        <taxon>Hyphomicrobiales</taxon>
        <taxon>Stappiaceae</taxon>
        <taxon>Roseibium</taxon>
    </lineage>
</organism>
<dbReference type="InterPro" id="IPR023352">
    <property type="entry name" value="MAPEG-like_dom_sf"/>
</dbReference>
<evidence type="ECO:0000256" key="5">
    <source>
        <dbReference type="SAM" id="Phobius"/>
    </source>
</evidence>
<feature type="transmembrane region" description="Helical" evidence="5">
    <location>
        <begin position="92"/>
        <end position="112"/>
    </location>
</feature>
<proteinExistence type="predicted"/>
<comment type="caution">
    <text evidence="6">The sequence shown here is derived from an EMBL/GenBank/DDBJ whole genome shotgun (WGS) entry which is preliminary data.</text>
</comment>
<gene>
    <name evidence="6" type="ORF">V6575_03770</name>
</gene>
<dbReference type="Pfam" id="PF01124">
    <property type="entry name" value="MAPEG"/>
    <property type="match status" value="1"/>
</dbReference>
<name>A0ABU8TGB8_9HYPH</name>
<dbReference type="EMBL" id="JBAKIA010000002">
    <property type="protein sequence ID" value="MEJ8473192.1"/>
    <property type="molecule type" value="Genomic_DNA"/>
</dbReference>
<feature type="transmembrane region" description="Helical" evidence="5">
    <location>
        <begin position="20"/>
        <end position="41"/>
    </location>
</feature>
<evidence type="ECO:0000256" key="2">
    <source>
        <dbReference type="ARBA" id="ARBA00022692"/>
    </source>
</evidence>
<protein>
    <submittedName>
        <fullName evidence="6">MAPEG family protein</fullName>
    </submittedName>
</protein>
<evidence type="ECO:0000256" key="4">
    <source>
        <dbReference type="ARBA" id="ARBA00023136"/>
    </source>
</evidence>
<dbReference type="InterPro" id="IPR001129">
    <property type="entry name" value="Membr-assoc_MAPEG"/>
</dbReference>